<evidence type="ECO:0000259" key="3">
    <source>
        <dbReference type="Pfam" id="PF13018"/>
    </source>
</evidence>
<evidence type="ECO:0000313" key="4">
    <source>
        <dbReference type="EMBL" id="VFS47181.1"/>
    </source>
</evidence>
<keyword evidence="1" id="KW-0732">Signal</keyword>
<dbReference type="SUPFAM" id="SSF51126">
    <property type="entry name" value="Pectin lyase-like"/>
    <property type="match status" value="2"/>
</dbReference>
<evidence type="ECO:0000256" key="2">
    <source>
        <dbReference type="SAM" id="Phobius"/>
    </source>
</evidence>
<organism evidence="4 5">
    <name type="scientific">Budvicia aquatica</name>
    <dbReference type="NCBI Taxonomy" id="82979"/>
    <lineage>
        <taxon>Bacteria</taxon>
        <taxon>Pseudomonadati</taxon>
        <taxon>Pseudomonadota</taxon>
        <taxon>Gammaproteobacteria</taxon>
        <taxon>Enterobacterales</taxon>
        <taxon>Budviciaceae</taxon>
        <taxon>Budvicia</taxon>
    </lineage>
</organism>
<accession>A0A484ZHM8</accession>
<dbReference type="InterPro" id="IPR024973">
    <property type="entry name" value="ESPR"/>
</dbReference>
<keyword evidence="2" id="KW-0812">Transmembrane</keyword>
<dbReference type="InterPro" id="IPR013425">
    <property type="entry name" value="Autotrns_rpt"/>
</dbReference>
<dbReference type="InterPro" id="IPR011050">
    <property type="entry name" value="Pectin_lyase_fold/virulence"/>
</dbReference>
<dbReference type="Pfam" id="PF13018">
    <property type="entry name" value="ESPR"/>
    <property type="match status" value="1"/>
</dbReference>
<dbReference type="Pfam" id="PF12951">
    <property type="entry name" value="PATR"/>
    <property type="match status" value="2"/>
</dbReference>
<dbReference type="AlphaFoldDB" id="A0A484ZHM8"/>
<dbReference type="InterPro" id="IPR012332">
    <property type="entry name" value="Autotransporter_pectin_lyase_C"/>
</dbReference>
<gene>
    <name evidence="4" type="primary">aidA-I_4</name>
    <name evidence="4" type="ORF">NCTC12282_02116</name>
</gene>
<dbReference type="EMBL" id="CAADJA010000002">
    <property type="protein sequence ID" value="VFS47181.1"/>
    <property type="molecule type" value="Genomic_DNA"/>
</dbReference>
<dbReference type="InterPro" id="IPR030930">
    <property type="entry name" value="AIDA"/>
</dbReference>
<evidence type="ECO:0000256" key="1">
    <source>
        <dbReference type="ARBA" id="ARBA00022729"/>
    </source>
</evidence>
<name>A0A484ZHM8_9GAMM</name>
<dbReference type="NCBIfam" id="TIGR02601">
    <property type="entry name" value="autotrns_rpt"/>
    <property type="match status" value="1"/>
</dbReference>
<dbReference type="Gene3D" id="2.160.20.20">
    <property type="match status" value="2"/>
</dbReference>
<dbReference type="Proteomes" id="UP000373449">
    <property type="component" value="Unassembled WGS sequence"/>
</dbReference>
<feature type="transmembrane region" description="Helical" evidence="2">
    <location>
        <begin position="38"/>
        <end position="56"/>
    </location>
</feature>
<keyword evidence="2" id="KW-1133">Transmembrane helix</keyword>
<feature type="domain" description="ESPR" evidence="3">
    <location>
        <begin position="1"/>
        <end position="47"/>
    </location>
</feature>
<proteinExistence type="predicted"/>
<dbReference type="NCBIfam" id="TIGR04415">
    <property type="entry name" value="O_hepto_targRPT"/>
    <property type="match status" value="8"/>
</dbReference>
<protein>
    <submittedName>
        <fullName evidence="4">AIDA-I autotransporter</fullName>
    </submittedName>
</protein>
<evidence type="ECO:0000313" key="5">
    <source>
        <dbReference type="Proteomes" id="UP000373449"/>
    </source>
</evidence>
<dbReference type="RefSeq" id="WP_134531053.1">
    <property type="nucleotide sequence ID" value="NZ_CAADJA010000002.1"/>
</dbReference>
<keyword evidence="2" id="KW-0472">Membrane</keyword>
<sequence>MNHIYKIVWNKGQQCWCVVSELAKGHIKAKASASDSRVVQSLALAILLGMAAMPALSMPVTPALIYDDETISAGESQTIDDGDTAQNTIINQDGKQFIKNGGIAKKTVIAGGGQYLYGGDATDTTINNNGLQEVRGGGTSTDTLIDGGKQFIYTDGAAKNTTIKIGGSQSVYGGGIATNSIVNGGAMAIYGGGIAQDTIINSGSQTVAASSAINTVVYEGGTQHVMDSTSSGAPSTVENTLLGKVESDGSISKGGVQKIRDGGAAKNTTIYLSGKQEVYIGGTATNTTIKSGTQIVNSGATVIETTIDDGKQYVYGDGTATNSTVNDDGQIRISDSGILSGITQINGSGKLVGIDTSDNIIASVNIINNSVLMLKQSADTLLNLNISGAGSLIKLQDNTLTLTGTNTFSGDVDIQGGIVAISADTNLGSTTNQVLLNGGDLQITADLTSGRNAILRQTGRIIVDSDVTASINGWDDGGLLANTVTKTGDGTLIWTGNNSANTATVNITGGTLQIESLAQLASAAGVVDLGAAGTLSILKSASSAANVDFTRQLTGSGELKADLGDPRHEFTFNSSANGGNFTGTLTVDNGRFILNADADSTLGNATLVLNGSAGKLGTSKLEGSHILGGLTLNGGQLEVDYSAVDYRPNGFLTVNTLNMTGGGNLAIRLPSNLANPLPVTGESLFDQDDNVYDQIIAATTVNGDGTQLVVTQVDGTPMLPDTSIGLVQNNIVVGEAYYNYFGSVKSDGLYLGYGLAQLEAFAGQSIILTNSNATDNKLGARLTGDGGFTLNANGTVHIGNAASHYTGGDRYQQRRGGIDYR</sequence>
<reference evidence="4 5" key="1">
    <citation type="submission" date="2019-03" db="EMBL/GenBank/DDBJ databases">
        <authorList>
            <consortium name="Pathogen Informatics"/>
        </authorList>
    </citation>
    <scope>NUCLEOTIDE SEQUENCE [LARGE SCALE GENOMIC DNA]</scope>
    <source>
        <strain evidence="4 5">NCTC12282</strain>
    </source>
</reference>